<gene>
    <name evidence="15" type="ORF">S01H1_07075</name>
</gene>
<dbReference type="PANTHER" id="PTHR43340:SF1">
    <property type="entry name" value="HYPOXANTHINE PHOSPHORIBOSYLTRANSFERASE"/>
    <property type="match status" value="1"/>
</dbReference>
<feature type="non-terminal residue" evidence="15">
    <location>
        <position position="1"/>
    </location>
</feature>
<protein>
    <recommendedName>
        <fullName evidence="5">hypoxanthine phosphoribosyltransferase</fullName>
        <ecNumber evidence="5">2.4.2.8</ecNumber>
    </recommendedName>
</protein>
<dbReference type="GO" id="GO:0000287">
    <property type="term" value="F:magnesium ion binding"/>
    <property type="evidence" value="ECO:0007669"/>
    <property type="project" value="TreeGrafter"/>
</dbReference>
<comment type="subcellular location">
    <subcellularLocation>
        <location evidence="2">Cytoplasm</location>
    </subcellularLocation>
</comment>
<evidence type="ECO:0000256" key="13">
    <source>
        <dbReference type="SAM" id="MobiDB-lite"/>
    </source>
</evidence>
<dbReference type="GO" id="GO:0006178">
    <property type="term" value="P:guanine salvage"/>
    <property type="evidence" value="ECO:0007669"/>
    <property type="project" value="TreeGrafter"/>
</dbReference>
<evidence type="ECO:0000256" key="4">
    <source>
        <dbReference type="ARBA" id="ARBA00008391"/>
    </source>
</evidence>
<dbReference type="GO" id="GO:0006166">
    <property type="term" value="P:purine ribonucleoside salvage"/>
    <property type="evidence" value="ECO:0007669"/>
    <property type="project" value="UniProtKB-KW"/>
</dbReference>
<dbReference type="NCBIfam" id="TIGR01203">
    <property type="entry name" value="HGPRTase"/>
    <property type="match status" value="1"/>
</dbReference>
<dbReference type="GO" id="GO:0032264">
    <property type="term" value="P:IMP salvage"/>
    <property type="evidence" value="ECO:0007669"/>
    <property type="project" value="TreeGrafter"/>
</dbReference>
<evidence type="ECO:0000256" key="1">
    <source>
        <dbReference type="ARBA" id="ARBA00001946"/>
    </source>
</evidence>
<organism evidence="15">
    <name type="scientific">marine sediment metagenome</name>
    <dbReference type="NCBI Taxonomy" id="412755"/>
    <lineage>
        <taxon>unclassified sequences</taxon>
        <taxon>metagenomes</taxon>
        <taxon>ecological metagenomes</taxon>
    </lineage>
</organism>
<evidence type="ECO:0000256" key="3">
    <source>
        <dbReference type="ARBA" id="ARBA00004669"/>
    </source>
</evidence>
<dbReference type="InterPro" id="IPR029057">
    <property type="entry name" value="PRTase-like"/>
</dbReference>
<proteinExistence type="inferred from homology"/>
<keyword evidence="12" id="KW-0460">Magnesium</keyword>
<feature type="compositionally biased region" description="Low complexity" evidence="13">
    <location>
        <begin position="187"/>
        <end position="196"/>
    </location>
</feature>
<comment type="caution">
    <text evidence="15">The sequence shown here is derived from an EMBL/GenBank/DDBJ whole genome shotgun (WGS) entry which is preliminary data.</text>
</comment>
<feature type="domain" description="Phosphoribosyltransferase" evidence="14">
    <location>
        <begin position="339"/>
        <end position="471"/>
    </location>
</feature>
<accession>X0U955</accession>
<feature type="compositionally biased region" description="Basic residues" evidence="13">
    <location>
        <begin position="103"/>
        <end position="117"/>
    </location>
</feature>
<feature type="non-terminal residue" evidence="15">
    <location>
        <position position="472"/>
    </location>
</feature>
<keyword evidence="7" id="KW-0328">Glycosyltransferase</keyword>
<dbReference type="PANTHER" id="PTHR43340">
    <property type="entry name" value="HYPOXANTHINE-GUANINE PHOSPHORIBOSYLTRANSFERASE"/>
    <property type="match status" value="1"/>
</dbReference>
<dbReference type="GO" id="GO:0000166">
    <property type="term" value="F:nucleotide binding"/>
    <property type="evidence" value="ECO:0007669"/>
    <property type="project" value="UniProtKB-KW"/>
</dbReference>
<feature type="compositionally biased region" description="Basic and acidic residues" evidence="13">
    <location>
        <begin position="54"/>
        <end position="66"/>
    </location>
</feature>
<comment type="cofactor">
    <cofactor evidence="1">
        <name>Mg(2+)</name>
        <dbReference type="ChEBI" id="CHEBI:18420"/>
    </cofactor>
</comment>
<dbReference type="Gene3D" id="3.40.91.30">
    <property type="match status" value="1"/>
</dbReference>
<dbReference type="GO" id="GO:0032263">
    <property type="term" value="P:GMP salvage"/>
    <property type="evidence" value="ECO:0007669"/>
    <property type="project" value="TreeGrafter"/>
</dbReference>
<evidence type="ECO:0000256" key="9">
    <source>
        <dbReference type="ARBA" id="ARBA00022723"/>
    </source>
</evidence>
<feature type="region of interest" description="Disordered" evidence="13">
    <location>
        <begin position="1"/>
        <end position="196"/>
    </location>
</feature>
<comment type="pathway">
    <text evidence="3">Purine metabolism; IMP biosynthesis via salvage pathway; IMP from hypoxanthine: step 1/1.</text>
</comment>
<dbReference type="InterPro" id="IPR005904">
    <property type="entry name" value="Hxn_phspho_trans"/>
</dbReference>
<evidence type="ECO:0000256" key="10">
    <source>
        <dbReference type="ARBA" id="ARBA00022726"/>
    </source>
</evidence>
<dbReference type="GO" id="GO:0005829">
    <property type="term" value="C:cytosol"/>
    <property type="evidence" value="ECO:0007669"/>
    <property type="project" value="TreeGrafter"/>
</dbReference>
<comment type="similarity">
    <text evidence="4">Belongs to the purine/pyrimidine phosphoribosyltransferase family.</text>
</comment>
<dbReference type="InterPro" id="IPR000836">
    <property type="entry name" value="PRTase_dom"/>
</dbReference>
<dbReference type="EC" id="2.4.2.8" evidence="5"/>
<evidence type="ECO:0000256" key="7">
    <source>
        <dbReference type="ARBA" id="ARBA00022676"/>
    </source>
</evidence>
<feature type="compositionally biased region" description="Basic residues" evidence="13">
    <location>
        <begin position="173"/>
        <end position="184"/>
    </location>
</feature>
<dbReference type="GO" id="GO:0046100">
    <property type="term" value="P:hypoxanthine metabolic process"/>
    <property type="evidence" value="ECO:0007669"/>
    <property type="project" value="TreeGrafter"/>
</dbReference>
<reference evidence="15" key="1">
    <citation type="journal article" date="2014" name="Front. Microbiol.">
        <title>High frequency of phylogenetically diverse reductive dehalogenase-homologous genes in deep subseafloor sedimentary metagenomes.</title>
        <authorList>
            <person name="Kawai M."/>
            <person name="Futagami T."/>
            <person name="Toyoda A."/>
            <person name="Takaki Y."/>
            <person name="Nishi S."/>
            <person name="Hori S."/>
            <person name="Arai W."/>
            <person name="Tsubouchi T."/>
            <person name="Morono Y."/>
            <person name="Uchiyama I."/>
            <person name="Ito T."/>
            <person name="Fujiyama A."/>
            <person name="Inagaki F."/>
            <person name="Takami H."/>
        </authorList>
    </citation>
    <scope>NUCLEOTIDE SEQUENCE</scope>
    <source>
        <strain evidence="15">Expedition CK06-06</strain>
    </source>
</reference>
<dbReference type="InterPro" id="IPR050408">
    <property type="entry name" value="HGPRT"/>
</dbReference>
<feature type="compositionally biased region" description="Basic and acidic residues" evidence="13">
    <location>
        <begin position="161"/>
        <end position="172"/>
    </location>
</feature>
<dbReference type="AlphaFoldDB" id="X0U955"/>
<evidence type="ECO:0000256" key="8">
    <source>
        <dbReference type="ARBA" id="ARBA00022679"/>
    </source>
</evidence>
<feature type="compositionally biased region" description="Basic residues" evidence="13">
    <location>
        <begin position="32"/>
        <end position="47"/>
    </location>
</feature>
<feature type="compositionally biased region" description="Basic residues" evidence="13">
    <location>
        <begin position="139"/>
        <end position="154"/>
    </location>
</feature>
<evidence type="ECO:0000256" key="12">
    <source>
        <dbReference type="ARBA" id="ARBA00022842"/>
    </source>
</evidence>
<keyword evidence="8" id="KW-0808">Transferase</keyword>
<dbReference type="SUPFAM" id="SSF53271">
    <property type="entry name" value="PRTase-like"/>
    <property type="match status" value="1"/>
</dbReference>
<dbReference type="EMBL" id="BARS01003650">
    <property type="protein sequence ID" value="GAF85005.1"/>
    <property type="molecule type" value="Genomic_DNA"/>
</dbReference>
<dbReference type="Pfam" id="PF00156">
    <property type="entry name" value="Pribosyltran"/>
    <property type="match status" value="1"/>
</dbReference>
<feature type="compositionally biased region" description="Basic residues" evidence="13">
    <location>
        <begin position="67"/>
        <end position="82"/>
    </location>
</feature>
<keyword evidence="10" id="KW-0660">Purine salvage</keyword>
<keyword evidence="9" id="KW-0479">Metal-binding</keyword>
<feature type="compositionally biased region" description="Basic and acidic residues" evidence="13">
    <location>
        <begin position="124"/>
        <end position="138"/>
    </location>
</feature>
<evidence type="ECO:0000256" key="11">
    <source>
        <dbReference type="ARBA" id="ARBA00022741"/>
    </source>
</evidence>
<evidence type="ECO:0000256" key="5">
    <source>
        <dbReference type="ARBA" id="ARBA00011895"/>
    </source>
</evidence>
<evidence type="ECO:0000259" key="14">
    <source>
        <dbReference type="Pfam" id="PF00156"/>
    </source>
</evidence>
<evidence type="ECO:0000313" key="15">
    <source>
        <dbReference type="EMBL" id="GAF85005.1"/>
    </source>
</evidence>
<name>X0U955_9ZZZZ</name>
<sequence length="472" mass="52198">PEPAASPRNRRKAVEPSSLALTSADSGAEAKPKRKRGSRGGRRHKKAGQATAAVEERPPEPEVEAKPKRRRGSRGGRRHKKAGQPIAAVEEQAPEPEAEAEPKRKRGSRGGRRHKKAGQPTAAVEERPPEPEPEAEAKPKRKRGTRGGQRHKKAGQTTAAVEERPPEPEAKAKPKRKRSSRSKKAASEAVPSAVAATLPLTTRRGAVPLTGAPTGKVPAPFAHPAEYEFARILDFYGIEWQYEPRSFPLRWEYGHVVEAFTPDFYLPHLNMYVEVTTLKTGLTGEKNRKMRLIKQLYPEVNIKLLKKRDYLRLLAKYGYGPPAAEQVPEIDRVLITATKIQRRVGELGARISHDYAGKEPVLIGILRGVICFMSDLMRNISLPAAAVDFMAVTSYEGNGSGAVRIIKDLDENIKGRDVILVEDIVDTGMTLNHVLEYLGSKRPASLKVCTLLDKRVRRIANVPLEYVGFEIP</sequence>
<dbReference type="Gene3D" id="3.40.50.2020">
    <property type="match status" value="1"/>
</dbReference>
<evidence type="ECO:0000256" key="6">
    <source>
        <dbReference type="ARBA" id="ARBA00022490"/>
    </source>
</evidence>
<keyword evidence="6" id="KW-0963">Cytoplasm</keyword>
<evidence type="ECO:0000256" key="2">
    <source>
        <dbReference type="ARBA" id="ARBA00004496"/>
    </source>
</evidence>
<keyword evidence="11" id="KW-0547">Nucleotide-binding</keyword>
<dbReference type="CDD" id="cd06223">
    <property type="entry name" value="PRTases_typeI"/>
    <property type="match status" value="1"/>
</dbReference>
<dbReference type="GO" id="GO:0004422">
    <property type="term" value="F:hypoxanthine phosphoribosyltransferase activity"/>
    <property type="evidence" value="ECO:0007669"/>
    <property type="project" value="InterPro"/>
</dbReference>